<feature type="binding site" evidence="11">
    <location>
        <position position="73"/>
    </location>
    <ligand>
        <name>thiamine diphosphate</name>
        <dbReference type="ChEBI" id="CHEBI:58937"/>
    </ligand>
</feature>
<evidence type="ECO:0000256" key="10">
    <source>
        <dbReference type="ARBA" id="ARBA00055605"/>
    </source>
</evidence>
<evidence type="ECO:0000256" key="3">
    <source>
        <dbReference type="ARBA" id="ARBA00011738"/>
    </source>
</evidence>
<comment type="pathway">
    <text evidence="1 11">Metabolic intermediate biosynthesis; 1-deoxy-D-xylulose 5-phosphate biosynthesis; 1-deoxy-D-xylulose 5-phosphate from D-glyceraldehyde 3-phosphate and pyruvate: step 1/1.</text>
</comment>
<dbReference type="SUPFAM" id="SSF52922">
    <property type="entry name" value="TK C-terminal domain-like"/>
    <property type="match status" value="1"/>
</dbReference>
<dbReference type="InterPro" id="IPR009014">
    <property type="entry name" value="Transketo_C/PFOR_II"/>
</dbReference>
<dbReference type="AlphaFoldDB" id="A0A6B3C3L7"/>
<dbReference type="PANTHER" id="PTHR43322:SF5">
    <property type="entry name" value="1-DEOXY-D-XYLULOSE-5-PHOSPHATE SYNTHASE, CHLOROPLASTIC"/>
    <property type="match status" value="1"/>
</dbReference>
<evidence type="ECO:0000256" key="7">
    <source>
        <dbReference type="ARBA" id="ARBA00022977"/>
    </source>
</evidence>
<name>A0A6B3C3L7_9ACTN</name>
<comment type="similarity">
    <text evidence="2 11">Belongs to the transketolase family. DXPS subfamily.</text>
</comment>
<sequence>MPLLTRIKGPRDLDRLSLEQLDQLAEEIRTFLVDAVSKTGGHLGPNLGVVELTIALHRVFESPKDKVLWDTGHQSYVHKLLTGRQDFSRLKMKGGLSGYPSQAESEHDVIENSHASTVLGWADGLAKSNQVLKRDDHHVVAVIGDGALTGGMAWEALNNIADAKDRPLVIVVNDNERSYAPTIGGLANHLATLRTTDGYERFLAKGKDLLERTPVVGRPLYETLHGAKKGLKDFIAPQGMFEDLGLKYVGPIDGHDIEALESALARAKRFGGPVIVHCLTEKGRGYQPALQDEADRFHGIGPIHPDTGLPVKASGADWTSVFGDEMVELGREREDIVAITAAMLQPVGLKKFADAFPDRIYDVGIAEQHGAVSAAGLATGGVHPVFAVYATFLNRAFDQVLMDVALHKCGVTFVLDRAGVTGTDGASHNGMWDMSILQVVPGLRLAAPRDADQVRAQLREAVEVDDAPTVVRFSKGAVGPAVPAVGRVGGMDVLREPGTDTPDVLLVSVGALAPMCLEIAGLLDQQGISTTVVDPRWVKPVDEAMAPLAERHRVVVTVEDNSRVGGVGSAVAQALRDAGVDVPLRDFGIPPRFLDHASRAEVMAEIGLTAPDIARQVTGLVSRIDGRFEQSEVDSSVESARD</sequence>
<comment type="cofactor">
    <cofactor evidence="11">
        <name>thiamine diphosphate</name>
        <dbReference type="ChEBI" id="CHEBI:58937"/>
    </cofactor>
    <text evidence="11">Binds 1 thiamine pyrophosphate per subunit.</text>
</comment>
<dbReference type="Gene3D" id="3.40.50.920">
    <property type="match status" value="1"/>
</dbReference>
<evidence type="ECO:0000256" key="9">
    <source>
        <dbReference type="ARBA" id="ARBA00023229"/>
    </source>
</evidence>
<comment type="cofactor">
    <cofactor evidence="11">
        <name>Mg(2+)</name>
        <dbReference type="ChEBI" id="CHEBI:18420"/>
    </cofactor>
    <text evidence="11">Binds 1 Mg(2+) ion per subunit.</text>
</comment>
<accession>A0A6B3C3L7</accession>
<dbReference type="SUPFAM" id="SSF52518">
    <property type="entry name" value="Thiamin diphosphate-binding fold (THDP-binding)"/>
    <property type="match status" value="2"/>
</dbReference>
<feature type="binding site" evidence="11">
    <location>
        <position position="175"/>
    </location>
    <ligand>
        <name>thiamine diphosphate</name>
        <dbReference type="ChEBI" id="CHEBI:58937"/>
    </ligand>
</feature>
<reference evidence="13" key="1">
    <citation type="submission" date="2020-01" db="EMBL/GenBank/DDBJ databases">
        <title>Insect and environment-associated Actinomycetes.</title>
        <authorList>
            <person name="Currrie C."/>
            <person name="Chevrette M."/>
            <person name="Carlson C."/>
            <person name="Stubbendieck R."/>
            <person name="Wendt-Pienkowski E."/>
        </authorList>
    </citation>
    <scope>NUCLEOTIDE SEQUENCE</scope>
    <source>
        <strain evidence="13">SID12501</strain>
    </source>
</reference>
<dbReference type="GO" id="GO:0030976">
    <property type="term" value="F:thiamine pyrophosphate binding"/>
    <property type="evidence" value="ECO:0007669"/>
    <property type="project" value="UniProtKB-UniRule"/>
</dbReference>
<dbReference type="InterPro" id="IPR029061">
    <property type="entry name" value="THDP-binding"/>
</dbReference>
<evidence type="ECO:0000256" key="1">
    <source>
        <dbReference type="ARBA" id="ARBA00004980"/>
    </source>
</evidence>
<dbReference type="GO" id="GO:0019288">
    <property type="term" value="P:isopentenyl diphosphate biosynthetic process, methylerythritol 4-phosphate pathway"/>
    <property type="evidence" value="ECO:0007669"/>
    <property type="project" value="TreeGrafter"/>
</dbReference>
<feature type="binding site" evidence="11">
    <location>
        <begin position="146"/>
        <end position="147"/>
    </location>
    <ligand>
        <name>thiamine diphosphate</name>
        <dbReference type="ChEBI" id="CHEBI:58937"/>
    </ligand>
</feature>
<feature type="binding site" evidence="11">
    <location>
        <position position="367"/>
    </location>
    <ligand>
        <name>thiamine diphosphate</name>
        <dbReference type="ChEBI" id="CHEBI:58937"/>
    </ligand>
</feature>
<feature type="binding site" evidence="11">
    <location>
        <position position="286"/>
    </location>
    <ligand>
        <name>thiamine diphosphate</name>
        <dbReference type="ChEBI" id="CHEBI:58937"/>
    </ligand>
</feature>
<dbReference type="InterPro" id="IPR049557">
    <property type="entry name" value="Transketolase_CS"/>
</dbReference>
<dbReference type="GO" id="GO:0016114">
    <property type="term" value="P:terpenoid biosynthetic process"/>
    <property type="evidence" value="ECO:0007669"/>
    <property type="project" value="UniProtKB-UniRule"/>
</dbReference>
<organism evidence="13">
    <name type="scientific">Streptomyces sp. SID12501</name>
    <dbReference type="NCBI Taxonomy" id="2706042"/>
    <lineage>
        <taxon>Bacteria</taxon>
        <taxon>Bacillati</taxon>
        <taxon>Actinomycetota</taxon>
        <taxon>Actinomycetes</taxon>
        <taxon>Kitasatosporales</taxon>
        <taxon>Streptomycetaceae</taxon>
        <taxon>Streptomyces</taxon>
    </lineage>
</organism>
<dbReference type="PANTHER" id="PTHR43322">
    <property type="entry name" value="1-D-DEOXYXYLULOSE 5-PHOSPHATE SYNTHASE-RELATED"/>
    <property type="match status" value="1"/>
</dbReference>
<dbReference type="InterPro" id="IPR033248">
    <property type="entry name" value="Transketolase_C"/>
</dbReference>
<dbReference type="EC" id="2.2.1.7" evidence="11"/>
<feature type="binding site" evidence="11">
    <location>
        <position position="175"/>
    </location>
    <ligand>
        <name>Mg(2+)</name>
        <dbReference type="ChEBI" id="CHEBI:18420"/>
    </ligand>
</feature>
<dbReference type="GO" id="GO:0000287">
    <property type="term" value="F:magnesium ion binding"/>
    <property type="evidence" value="ECO:0007669"/>
    <property type="project" value="UniProtKB-UniRule"/>
</dbReference>
<comment type="subunit">
    <text evidence="3 11">Homodimer.</text>
</comment>
<feature type="domain" description="Transketolase-like pyrimidine-binding" evidence="12">
    <location>
        <begin position="316"/>
        <end position="480"/>
    </location>
</feature>
<protein>
    <recommendedName>
        <fullName evidence="11">1-deoxy-D-xylulose-5-phosphate synthase</fullName>
        <ecNumber evidence="11">2.2.1.7</ecNumber>
    </recommendedName>
    <alternativeName>
        <fullName evidence="11">1-deoxyxylulose-5-phosphate synthase</fullName>
        <shortName evidence="11">DXP synthase</shortName>
        <shortName evidence="11">DXPS</shortName>
    </alternativeName>
</protein>
<dbReference type="NCBIfam" id="TIGR00204">
    <property type="entry name" value="dxs"/>
    <property type="match status" value="1"/>
</dbReference>
<keyword evidence="6 11" id="KW-0460">Magnesium</keyword>
<dbReference type="GO" id="GO:0008661">
    <property type="term" value="F:1-deoxy-D-xylulose-5-phosphate synthase activity"/>
    <property type="evidence" value="ECO:0007669"/>
    <property type="project" value="UniProtKB-UniRule"/>
</dbReference>
<comment type="function">
    <text evidence="10 11">Catalyzes the acyloin condensation reaction between C atoms 2 and 3 of pyruvate and glyceraldehyde 3-phosphate to yield 1-deoxy-D-xylulose-5-phosphate (DXP).</text>
</comment>
<comment type="caution">
    <text evidence="13">The sequence shown here is derived from an EMBL/GenBank/DDBJ whole genome shotgun (WGS) entry which is preliminary data.</text>
</comment>
<dbReference type="PROSITE" id="PS00802">
    <property type="entry name" value="TRANSKETOLASE_2"/>
    <property type="match status" value="1"/>
</dbReference>
<dbReference type="CDD" id="cd02007">
    <property type="entry name" value="TPP_DXS"/>
    <property type="match status" value="1"/>
</dbReference>
<dbReference type="CDD" id="cd07033">
    <property type="entry name" value="TPP_PYR_DXS_TK_like"/>
    <property type="match status" value="1"/>
</dbReference>
<dbReference type="RefSeq" id="WP_164321761.1">
    <property type="nucleotide sequence ID" value="NZ_JAAGLU010000040.1"/>
</dbReference>
<comment type="catalytic activity">
    <reaction evidence="11">
        <text>D-glyceraldehyde 3-phosphate + pyruvate + H(+) = 1-deoxy-D-xylulose 5-phosphate + CO2</text>
        <dbReference type="Rhea" id="RHEA:12605"/>
        <dbReference type="ChEBI" id="CHEBI:15361"/>
        <dbReference type="ChEBI" id="CHEBI:15378"/>
        <dbReference type="ChEBI" id="CHEBI:16526"/>
        <dbReference type="ChEBI" id="CHEBI:57792"/>
        <dbReference type="ChEBI" id="CHEBI:59776"/>
        <dbReference type="EC" id="2.2.1.7"/>
    </reaction>
</comment>
<dbReference type="InterPro" id="IPR005475">
    <property type="entry name" value="Transketolase-like_Pyr-bd"/>
</dbReference>
<evidence type="ECO:0000256" key="2">
    <source>
        <dbReference type="ARBA" id="ARBA00011081"/>
    </source>
</evidence>
<proteinExistence type="inferred from homology"/>
<dbReference type="FunFam" id="3.40.50.920:FF:000002">
    <property type="entry name" value="1-deoxy-D-xylulose-5-phosphate synthase"/>
    <property type="match status" value="1"/>
</dbReference>
<dbReference type="InterPro" id="IPR020826">
    <property type="entry name" value="Transketolase_BS"/>
</dbReference>
<keyword evidence="5 11" id="KW-0479">Metal-binding</keyword>
<dbReference type="Pfam" id="PF13292">
    <property type="entry name" value="DXP_synthase_N"/>
    <property type="match status" value="1"/>
</dbReference>
<keyword evidence="8 11" id="KW-0786">Thiamine pyrophosphate</keyword>
<dbReference type="GO" id="GO:0009228">
    <property type="term" value="P:thiamine biosynthetic process"/>
    <property type="evidence" value="ECO:0007669"/>
    <property type="project" value="UniProtKB-UniRule"/>
</dbReference>
<evidence type="ECO:0000256" key="8">
    <source>
        <dbReference type="ARBA" id="ARBA00023052"/>
    </source>
</evidence>
<gene>
    <name evidence="11 13" type="primary">dxs</name>
    <name evidence="13" type="ORF">G3I71_36705</name>
</gene>
<evidence type="ECO:0000259" key="12">
    <source>
        <dbReference type="SMART" id="SM00861"/>
    </source>
</evidence>
<dbReference type="HAMAP" id="MF_00315">
    <property type="entry name" value="DXP_synth"/>
    <property type="match status" value="1"/>
</dbReference>
<dbReference type="Gene3D" id="3.40.50.970">
    <property type="match status" value="2"/>
</dbReference>
<dbReference type="FunFam" id="3.40.50.970:FF:000005">
    <property type="entry name" value="1-deoxy-D-xylulose-5-phosphate synthase"/>
    <property type="match status" value="1"/>
</dbReference>
<dbReference type="NCBIfam" id="NF003933">
    <property type="entry name" value="PRK05444.2-2"/>
    <property type="match status" value="1"/>
</dbReference>
<evidence type="ECO:0000256" key="5">
    <source>
        <dbReference type="ARBA" id="ARBA00022723"/>
    </source>
</evidence>
<evidence type="ECO:0000256" key="11">
    <source>
        <dbReference type="HAMAP-Rule" id="MF_00315"/>
    </source>
</evidence>
<dbReference type="EMBL" id="JAAGLU010000040">
    <property type="protein sequence ID" value="NEC91218.1"/>
    <property type="molecule type" value="Genomic_DNA"/>
</dbReference>
<dbReference type="GO" id="GO:0005829">
    <property type="term" value="C:cytosol"/>
    <property type="evidence" value="ECO:0007669"/>
    <property type="project" value="TreeGrafter"/>
</dbReference>
<keyword evidence="9 11" id="KW-0414">Isoprene biosynthesis</keyword>
<dbReference type="SMART" id="SM00861">
    <property type="entry name" value="Transket_pyr"/>
    <property type="match status" value="1"/>
</dbReference>
<dbReference type="UniPathway" id="UPA00064">
    <property type="reaction ID" value="UER00091"/>
</dbReference>
<dbReference type="Pfam" id="PF02780">
    <property type="entry name" value="Transketolase_C"/>
    <property type="match status" value="1"/>
</dbReference>
<dbReference type="Pfam" id="PF02779">
    <property type="entry name" value="Transket_pyr"/>
    <property type="match status" value="1"/>
</dbReference>
<keyword evidence="7 11" id="KW-0784">Thiamine biosynthesis</keyword>
<dbReference type="PROSITE" id="PS00801">
    <property type="entry name" value="TRANSKETOLASE_1"/>
    <property type="match status" value="1"/>
</dbReference>
<keyword evidence="4 11" id="KW-0808">Transferase</keyword>
<evidence type="ECO:0000313" key="13">
    <source>
        <dbReference type="EMBL" id="NEC91218.1"/>
    </source>
</evidence>
<evidence type="ECO:0000256" key="6">
    <source>
        <dbReference type="ARBA" id="ARBA00022842"/>
    </source>
</evidence>
<feature type="binding site" evidence="11">
    <location>
        <position position="145"/>
    </location>
    <ligand>
        <name>Mg(2+)</name>
        <dbReference type="ChEBI" id="CHEBI:18420"/>
    </ligand>
</feature>
<dbReference type="InterPro" id="IPR005477">
    <property type="entry name" value="Dxylulose-5-P_synthase"/>
</dbReference>
<evidence type="ECO:0000256" key="4">
    <source>
        <dbReference type="ARBA" id="ARBA00022679"/>
    </source>
</evidence>
<feature type="binding site" evidence="11">
    <location>
        <begin position="113"/>
        <end position="115"/>
    </location>
    <ligand>
        <name>thiamine diphosphate</name>
        <dbReference type="ChEBI" id="CHEBI:58937"/>
    </ligand>
</feature>